<protein>
    <recommendedName>
        <fullName evidence="3">MRPL25 domain-containing protein</fullName>
    </recommendedName>
</protein>
<keyword evidence="2" id="KW-1185">Reference proteome</keyword>
<reference evidence="2" key="1">
    <citation type="journal article" date="2018" name="Nat. Microbiol.">
        <title>Leveraging single-cell genomics to expand the fungal tree of life.</title>
        <authorList>
            <person name="Ahrendt S.R."/>
            <person name="Quandt C.A."/>
            <person name="Ciobanu D."/>
            <person name="Clum A."/>
            <person name="Salamov A."/>
            <person name="Andreopoulos B."/>
            <person name="Cheng J.F."/>
            <person name="Woyke T."/>
            <person name="Pelin A."/>
            <person name="Henrissat B."/>
            <person name="Reynolds N.K."/>
            <person name="Benny G.L."/>
            <person name="Smith M.E."/>
            <person name="James T.Y."/>
            <person name="Grigoriev I.V."/>
        </authorList>
    </citation>
    <scope>NUCLEOTIDE SEQUENCE [LARGE SCALE GENOMIC DNA]</scope>
    <source>
        <strain evidence="2">ATCC 52028</strain>
    </source>
</reference>
<accession>A0A4P9XAH3</accession>
<evidence type="ECO:0008006" key="3">
    <source>
        <dbReference type="Google" id="ProtNLM"/>
    </source>
</evidence>
<evidence type="ECO:0000313" key="2">
    <source>
        <dbReference type="Proteomes" id="UP000274922"/>
    </source>
</evidence>
<organism evidence="1 2">
    <name type="scientific">Caulochytrium protostelioides</name>
    <dbReference type="NCBI Taxonomy" id="1555241"/>
    <lineage>
        <taxon>Eukaryota</taxon>
        <taxon>Fungi</taxon>
        <taxon>Fungi incertae sedis</taxon>
        <taxon>Chytridiomycota</taxon>
        <taxon>Chytridiomycota incertae sedis</taxon>
        <taxon>Chytridiomycetes</taxon>
        <taxon>Caulochytriales</taxon>
        <taxon>Caulochytriaceae</taxon>
        <taxon>Caulochytrium</taxon>
    </lineage>
</organism>
<proteinExistence type="predicted"/>
<evidence type="ECO:0000313" key="1">
    <source>
        <dbReference type="EMBL" id="RKP02357.1"/>
    </source>
</evidence>
<gene>
    <name evidence="1" type="ORF">CXG81DRAFT_17952</name>
</gene>
<sequence length="172" mass="17902">MSAAAAAAAPRGLRFPRVMPGDWQLAQLTFGLPHRAAARTAESAAARAAAAAAGPGRRPAAATAAEAAAQRALRYAPTRFRVEQLTDLRHLCAIGQIDAAAVLGAETLAHLDAAAAAGRARPRNPKGHASDVAKLLRAQKVRANMAGMDARLASWREAKARTKYAAVKVLPM</sequence>
<name>A0A4P9XAH3_9FUNG</name>
<dbReference type="AlphaFoldDB" id="A0A4P9XAH3"/>
<dbReference type="EMBL" id="ML014145">
    <property type="protein sequence ID" value="RKP02357.1"/>
    <property type="molecule type" value="Genomic_DNA"/>
</dbReference>
<dbReference type="Proteomes" id="UP000274922">
    <property type="component" value="Unassembled WGS sequence"/>
</dbReference>